<comment type="caution">
    <text evidence="1">The sequence shown here is derived from an EMBL/GenBank/DDBJ whole genome shotgun (WGS) entry which is preliminary data.</text>
</comment>
<dbReference type="AlphaFoldDB" id="A0A1F5PL14"/>
<protein>
    <submittedName>
        <fullName evidence="1">Uncharacterized protein</fullName>
    </submittedName>
</protein>
<reference evidence="1 2" key="1">
    <citation type="journal article" date="2016" name="Nat. Commun.">
        <title>Thousands of microbial genomes shed light on interconnected biogeochemical processes in an aquifer system.</title>
        <authorList>
            <person name="Anantharaman K."/>
            <person name="Brown C.T."/>
            <person name="Hug L.A."/>
            <person name="Sharon I."/>
            <person name="Castelle C.J."/>
            <person name="Probst A.J."/>
            <person name="Thomas B.C."/>
            <person name="Singh A."/>
            <person name="Wilkins M.J."/>
            <person name="Karaoz U."/>
            <person name="Brodie E.L."/>
            <person name="Williams K.H."/>
            <person name="Hubbard S.S."/>
            <person name="Banfield J.F."/>
        </authorList>
    </citation>
    <scope>NUCLEOTIDE SEQUENCE [LARGE SCALE GENOMIC DNA]</scope>
</reference>
<dbReference type="GO" id="GO:0006015">
    <property type="term" value="P:5-phosphoribose 1-diphosphate biosynthetic process"/>
    <property type="evidence" value="ECO:0007669"/>
    <property type="project" value="TreeGrafter"/>
</dbReference>
<accession>A0A1F5PL14</accession>
<dbReference type="GO" id="GO:0000287">
    <property type="term" value="F:magnesium ion binding"/>
    <property type="evidence" value="ECO:0007669"/>
    <property type="project" value="InterPro"/>
</dbReference>
<sequence length="356" mass="39315">MLSSERFVVYGGTGYHHFDSRVLEHVNKATGLDLDFSHIKHSMWTDSEPGFRFARPEKIKDRHVIVFSCPITAKLYVQLQDIVVAAHHQYDAASVTVVMSFLRSRRMDHPEKTKEISRLQQFMLLLKFWGADRLVLCEPHNIANTQQFCDQAGLELFVGDPTRLFANAIMGLVQTLGQENVVVYSPDFGSGGRAMNLARAIGAGVVASPKRRLNGRVEAFADDPTFLARFKATYGDDIPVSCNMSDVADKHVLMREDEVASGSTANKTVGNLKAAGAKGVHLLATHPVCTWGWKNVLLPDEEGEAPPFTSIWFGNTRPRGFGETEYEGSTGGEITTVDMSPIVAETLIRAMEGIKD</sequence>
<dbReference type="Proteomes" id="UP000177682">
    <property type="component" value="Unassembled WGS sequence"/>
</dbReference>
<dbReference type="EMBL" id="MFEY01000007">
    <property type="protein sequence ID" value="OGE90362.1"/>
    <property type="molecule type" value="Genomic_DNA"/>
</dbReference>
<proteinExistence type="predicted"/>
<evidence type="ECO:0000313" key="2">
    <source>
        <dbReference type="Proteomes" id="UP000177682"/>
    </source>
</evidence>
<dbReference type="InterPro" id="IPR000836">
    <property type="entry name" value="PRTase_dom"/>
</dbReference>
<dbReference type="PANTHER" id="PTHR10210:SF45">
    <property type="entry name" value="RIBOSE-PHOSPHATE PYROPHOSPHOKINASE 3, CHLOROPLASTIC"/>
    <property type="match status" value="1"/>
</dbReference>
<dbReference type="CDD" id="cd06223">
    <property type="entry name" value="PRTases_typeI"/>
    <property type="match status" value="1"/>
</dbReference>
<evidence type="ECO:0000313" key="1">
    <source>
        <dbReference type="EMBL" id="OGE90362.1"/>
    </source>
</evidence>
<dbReference type="Gene3D" id="3.40.50.2020">
    <property type="match status" value="2"/>
</dbReference>
<organism evidence="1 2">
    <name type="scientific">Candidatus Doudnabacteria bacterium RIFCSPHIGHO2_12_FULL_48_16</name>
    <dbReference type="NCBI Taxonomy" id="1817838"/>
    <lineage>
        <taxon>Bacteria</taxon>
        <taxon>Candidatus Doudnaibacteriota</taxon>
    </lineage>
</organism>
<dbReference type="GO" id="GO:0006164">
    <property type="term" value="P:purine nucleotide biosynthetic process"/>
    <property type="evidence" value="ECO:0007669"/>
    <property type="project" value="TreeGrafter"/>
</dbReference>
<name>A0A1F5PL14_9BACT</name>
<dbReference type="GO" id="GO:0005737">
    <property type="term" value="C:cytoplasm"/>
    <property type="evidence" value="ECO:0007669"/>
    <property type="project" value="TreeGrafter"/>
</dbReference>
<dbReference type="PANTHER" id="PTHR10210">
    <property type="entry name" value="RIBOSE-PHOSPHATE DIPHOSPHOKINASE FAMILY MEMBER"/>
    <property type="match status" value="1"/>
</dbReference>
<dbReference type="InterPro" id="IPR029057">
    <property type="entry name" value="PRTase-like"/>
</dbReference>
<dbReference type="GO" id="GO:0002189">
    <property type="term" value="C:ribose phosphate diphosphokinase complex"/>
    <property type="evidence" value="ECO:0007669"/>
    <property type="project" value="TreeGrafter"/>
</dbReference>
<gene>
    <name evidence="1" type="ORF">A3E29_04745</name>
</gene>
<dbReference type="InterPro" id="IPR005946">
    <property type="entry name" value="Rib-P_diPkinase"/>
</dbReference>
<dbReference type="SUPFAM" id="SSF53271">
    <property type="entry name" value="PRTase-like"/>
    <property type="match status" value="2"/>
</dbReference>